<dbReference type="PANTHER" id="PTHR16128:SF5">
    <property type="entry name" value="FAD_NAD(P)-BINDING OXIDOREDUCTASE FAMILY PROTEIN"/>
    <property type="match status" value="1"/>
</dbReference>
<gene>
    <name evidence="1" type="ORF">HQ605_16065</name>
</gene>
<comment type="caution">
    <text evidence="1">The sequence shown here is derived from an EMBL/GenBank/DDBJ whole genome shotgun (WGS) entry which is preliminary data.</text>
</comment>
<name>A0ABS7NWE8_9NOCA</name>
<dbReference type="RefSeq" id="WP_068101764.1">
    <property type="nucleotide sequence ID" value="NZ_JABUKE010000019.1"/>
</dbReference>
<dbReference type="EMBL" id="JABUKG010000019">
    <property type="protein sequence ID" value="MBY6322344.1"/>
    <property type="molecule type" value="Genomic_DNA"/>
</dbReference>
<protein>
    <submittedName>
        <fullName evidence="1">NAD(P)-binding protein</fullName>
    </submittedName>
</protein>
<evidence type="ECO:0000313" key="1">
    <source>
        <dbReference type="EMBL" id="MBY6322344.1"/>
    </source>
</evidence>
<reference evidence="1 2" key="1">
    <citation type="submission" date="2020-06" db="EMBL/GenBank/DDBJ databases">
        <title>Taxonomy, biology and ecology of Rhodococcus bacteria occurring in California pistachio and other woody hosts as revealed by genome sequence analyses.</title>
        <authorList>
            <person name="Gai Y."/>
            <person name="Riely B."/>
        </authorList>
    </citation>
    <scope>NUCLEOTIDE SEQUENCE [LARGE SCALE GENOMIC DNA]</scope>
    <source>
        <strain evidence="1 2">BP-284</strain>
    </source>
</reference>
<dbReference type="Gene3D" id="3.50.50.60">
    <property type="entry name" value="FAD/NAD(P)-binding domain"/>
    <property type="match status" value="1"/>
</dbReference>
<proteinExistence type="predicted"/>
<sequence length="306" mass="32621">MSETTVTIVGAGISGAACLLALRRAGVPARLVDRGRAPGGRMASPLLHDRRVDIGAGYFTVRDDDFRALVGDWAERGLVREWTDTFTVLRAGAEPESKTGPTRWGTPGGLRSLVRDLLRDVPVEQTDVDSLPPRDVVLAMPDPQSARLTEVPDAVDYDPVITVVLGLATASSLPFTDAAFVQDDPDVEFLALDGARRGDGAPVLVAHTTAARARRHLDDPDSAVDPVVDAVRRLTGITAPEWTHAHRWTFAKPSSSHEASFGLVEHDGRLVGFAGDQWCPEGSPRVESAWRSGTDLGAALAAQLGA</sequence>
<dbReference type="InterPro" id="IPR036188">
    <property type="entry name" value="FAD/NAD-bd_sf"/>
</dbReference>
<dbReference type="SUPFAM" id="SSF51905">
    <property type="entry name" value="FAD/NAD(P)-binding domain"/>
    <property type="match status" value="1"/>
</dbReference>
<dbReference type="Proteomes" id="UP001520140">
    <property type="component" value="Unassembled WGS sequence"/>
</dbReference>
<organism evidence="1 2">
    <name type="scientific">Rhodococcoides kroppenstedtii</name>
    <dbReference type="NCBI Taxonomy" id="293050"/>
    <lineage>
        <taxon>Bacteria</taxon>
        <taxon>Bacillati</taxon>
        <taxon>Actinomycetota</taxon>
        <taxon>Actinomycetes</taxon>
        <taxon>Mycobacteriales</taxon>
        <taxon>Nocardiaceae</taxon>
        <taxon>Rhodococcoides</taxon>
    </lineage>
</organism>
<keyword evidence="2" id="KW-1185">Reference proteome</keyword>
<dbReference type="PANTHER" id="PTHR16128">
    <property type="entry name" value="FAD/NAD(P)-BINDING OXIDOREDUCTASE FAMILY PROTEIN"/>
    <property type="match status" value="1"/>
</dbReference>
<dbReference type="Pfam" id="PF13450">
    <property type="entry name" value="NAD_binding_8"/>
    <property type="match status" value="1"/>
</dbReference>
<accession>A0ABS7NWE8</accession>
<evidence type="ECO:0000313" key="2">
    <source>
        <dbReference type="Proteomes" id="UP001520140"/>
    </source>
</evidence>
<dbReference type="Gene3D" id="3.90.660.10">
    <property type="match status" value="1"/>
</dbReference>